<dbReference type="Proteomes" id="UP001066276">
    <property type="component" value="Chromosome 10"/>
</dbReference>
<name>A0AAV7MBV8_PLEWA</name>
<reference evidence="1" key="1">
    <citation type="journal article" date="2022" name="bioRxiv">
        <title>Sequencing and chromosome-scale assembly of the giantPleurodeles waltlgenome.</title>
        <authorList>
            <person name="Brown T."/>
            <person name="Elewa A."/>
            <person name="Iarovenko S."/>
            <person name="Subramanian E."/>
            <person name="Araus A.J."/>
            <person name="Petzold A."/>
            <person name="Susuki M."/>
            <person name="Suzuki K.-i.T."/>
            <person name="Hayashi T."/>
            <person name="Toyoda A."/>
            <person name="Oliveira C."/>
            <person name="Osipova E."/>
            <person name="Leigh N.D."/>
            <person name="Simon A."/>
            <person name="Yun M.H."/>
        </authorList>
    </citation>
    <scope>NUCLEOTIDE SEQUENCE</scope>
    <source>
        <strain evidence="1">20211129_DDA</strain>
        <tissue evidence="1">Liver</tissue>
    </source>
</reference>
<gene>
    <name evidence="1" type="ORF">NDU88_005725</name>
</gene>
<organism evidence="1 2">
    <name type="scientific">Pleurodeles waltl</name>
    <name type="common">Iberian ribbed newt</name>
    <dbReference type="NCBI Taxonomy" id="8319"/>
    <lineage>
        <taxon>Eukaryota</taxon>
        <taxon>Metazoa</taxon>
        <taxon>Chordata</taxon>
        <taxon>Craniata</taxon>
        <taxon>Vertebrata</taxon>
        <taxon>Euteleostomi</taxon>
        <taxon>Amphibia</taxon>
        <taxon>Batrachia</taxon>
        <taxon>Caudata</taxon>
        <taxon>Salamandroidea</taxon>
        <taxon>Salamandridae</taxon>
        <taxon>Pleurodelinae</taxon>
        <taxon>Pleurodeles</taxon>
    </lineage>
</organism>
<sequence>MFVVEVRVVDCPNAGHMRKWRKRNGRSSLECGAQSPSQLGDTCPVLHTMAGWRWSGRVNSWRRRSTEVAGLARRRRNGHRGGVWEKEIRGRPPPLPCHCPAITATYAESAESA</sequence>
<accession>A0AAV7MBV8</accession>
<evidence type="ECO:0000313" key="2">
    <source>
        <dbReference type="Proteomes" id="UP001066276"/>
    </source>
</evidence>
<dbReference type="AlphaFoldDB" id="A0AAV7MBV8"/>
<protein>
    <submittedName>
        <fullName evidence="1">Uncharacterized protein</fullName>
    </submittedName>
</protein>
<evidence type="ECO:0000313" key="1">
    <source>
        <dbReference type="EMBL" id="KAJ1100644.1"/>
    </source>
</evidence>
<comment type="caution">
    <text evidence="1">The sequence shown here is derived from an EMBL/GenBank/DDBJ whole genome shotgun (WGS) entry which is preliminary data.</text>
</comment>
<keyword evidence="2" id="KW-1185">Reference proteome</keyword>
<proteinExistence type="predicted"/>
<dbReference type="EMBL" id="JANPWB010000014">
    <property type="protein sequence ID" value="KAJ1100644.1"/>
    <property type="molecule type" value="Genomic_DNA"/>
</dbReference>